<evidence type="ECO:0000313" key="7">
    <source>
        <dbReference type="EMBL" id="KAK8889665.1"/>
    </source>
</evidence>
<keyword evidence="8" id="KW-1185">Reference proteome</keyword>
<dbReference type="PROSITE" id="PS50011">
    <property type="entry name" value="PROTEIN_KINASE_DOM"/>
    <property type="match status" value="1"/>
</dbReference>
<dbReference type="PROSITE" id="PS00107">
    <property type="entry name" value="PROTEIN_KINASE_ATP"/>
    <property type="match status" value="1"/>
</dbReference>
<organism evidence="7 8">
    <name type="scientific">Tritrichomonas musculus</name>
    <dbReference type="NCBI Taxonomy" id="1915356"/>
    <lineage>
        <taxon>Eukaryota</taxon>
        <taxon>Metamonada</taxon>
        <taxon>Parabasalia</taxon>
        <taxon>Tritrichomonadida</taxon>
        <taxon>Tritrichomonadidae</taxon>
        <taxon>Tritrichomonas</taxon>
    </lineage>
</organism>
<dbReference type="InterPro" id="IPR051681">
    <property type="entry name" value="Ser/Thr_Kinases-Pseudokinases"/>
</dbReference>
<dbReference type="Gene3D" id="1.10.510.10">
    <property type="entry name" value="Transferase(Phosphotransferase) domain 1"/>
    <property type="match status" value="1"/>
</dbReference>
<dbReference type="InterPro" id="IPR000719">
    <property type="entry name" value="Prot_kinase_dom"/>
</dbReference>
<dbReference type="SUPFAM" id="SSF56112">
    <property type="entry name" value="Protein kinase-like (PK-like)"/>
    <property type="match status" value="1"/>
</dbReference>
<keyword evidence="1 5" id="KW-0808">Transferase</keyword>
<protein>
    <recommendedName>
        <fullName evidence="6">Protein kinase domain-containing protein</fullName>
    </recommendedName>
</protein>
<accession>A0ABR2KEV4</accession>
<comment type="similarity">
    <text evidence="5">Belongs to the protein kinase superfamily.</text>
</comment>
<evidence type="ECO:0000313" key="8">
    <source>
        <dbReference type="Proteomes" id="UP001470230"/>
    </source>
</evidence>
<name>A0ABR2KEV4_9EUKA</name>
<gene>
    <name evidence="7" type="ORF">M9Y10_034418</name>
</gene>
<dbReference type="InterPro" id="IPR008271">
    <property type="entry name" value="Ser/Thr_kinase_AS"/>
</dbReference>
<keyword evidence="1 5" id="KW-0723">Serine/threonine-protein kinase</keyword>
<dbReference type="Proteomes" id="UP001470230">
    <property type="component" value="Unassembled WGS sequence"/>
</dbReference>
<dbReference type="PRINTS" id="PR00109">
    <property type="entry name" value="TYRKINASE"/>
</dbReference>
<evidence type="ECO:0000256" key="3">
    <source>
        <dbReference type="ARBA" id="ARBA00022840"/>
    </source>
</evidence>
<comment type="caution">
    <text evidence="7">The sequence shown here is derived from an EMBL/GenBank/DDBJ whole genome shotgun (WGS) entry which is preliminary data.</text>
</comment>
<dbReference type="SMART" id="SM00220">
    <property type="entry name" value="S_TKc"/>
    <property type="match status" value="1"/>
</dbReference>
<proteinExistence type="inferred from homology"/>
<dbReference type="PROSITE" id="PS00108">
    <property type="entry name" value="PROTEIN_KINASE_ST"/>
    <property type="match status" value="1"/>
</dbReference>
<reference evidence="7 8" key="1">
    <citation type="submission" date="2024-04" db="EMBL/GenBank/DDBJ databases">
        <title>Tritrichomonas musculus Genome.</title>
        <authorList>
            <person name="Alves-Ferreira E."/>
            <person name="Grigg M."/>
            <person name="Lorenzi H."/>
            <person name="Galac M."/>
        </authorList>
    </citation>
    <scope>NUCLEOTIDE SEQUENCE [LARGE SCALE GENOMIC DNA]</scope>
    <source>
        <strain evidence="7 8">EAF2021</strain>
    </source>
</reference>
<evidence type="ECO:0000256" key="5">
    <source>
        <dbReference type="RuleBase" id="RU000304"/>
    </source>
</evidence>
<dbReference type="PANTHER" id="PTHR44329">
    <property type="entry name" value="SERINE/THREONINE-PROTEIN KINASE TNNI3K-RELATED"/>
    <property type="match status" value="1"/>
</dbReference>
<dbReference type="InterPro" id="IPR011009">
    <property type="entry name" value="Kinase-like_dom_sf"/>
</dbReference>
<feature type="binding site" evidence="4">
    <location>
        <position position="42"/>
    </location>
    <ligand>
        <name>ATP</name>
        <dbReference type="ChEBI" id="CHEBI:30616"/>
    </ligand>
</feature>
<evidence type="ECO:0000259" key="6">
    <source>
        <dbReference type="PROSITE" id="PS50011"/>
    </source>
</evidence>
<evidence type="ECO:0000256" key="4">
    <source>
        <dbReference type="PROSITE-ProRule" id="PRU10141"/>
    </source>
</evidence>
<evidence type="ECO:0000256" key="2">
    <source>
        <dbReference type="ARBA" id="ARBA00022741"/>
    </source>
</evidence>
<dbReference type="InterPro" id="IPR001245">
    <property type="entry name" value="Ser-Thr/Tyr_kinase_cat_dom"/>
</dbReference>
<dbReference type="Pfam" id="PF00069">
    <property type="entry name" value="Pkinase"/>
    <property type="match status" value="1"/>
</dbReference>
<keyword evidence="3 4" id="KW-0067">ATP-binding</keyword>
<evidence type="ECO:0000256" key="1">
    <source>
        <dbReference type="ARBA" id="ARBA00022527"/>
    </source>
</evidence>
<dbReference type="InterPro" id="IPR017441">
    <property type="entry name" value="Protein_kinase_ATP_BS"/>
</dbReference>
<dbReference type="PANTHER" id="PTHR44329:SF214">
    <property type="entry name" value="PROTEIN KINASE DOMAIN-CONTAINING PROTEIN"/>
    <property type="match status" value="1"/>
</dbReference>
<dbReference type="EMBL" id="JAPFFF010000005">
    <property type="protein sequence ID" value="KAK8889665.1"/>
    <property type="molecule type" value="Genomic_DNA"/>
</dbReference>
<keyword evidence="2 4" id="KW-0547">Nucleotide-binding</keyword>
<keyword evidence="1 5" id="KW-0418">Kinase</keyword>
<feature type="domain" description="Protein kinase" evidence="6">
    <location>
        <begin position="12"/>
        <end position="283"/>
    </location>
</feature>
<sequence length="329" mass="38058">MLEKYLLRSSDYIKDCEIGHGCFGVAYLAHPKDNESKKIVLKSIDADDVDFATQQNFIREVSVMAVVNHANLLKLIGFSLPEKDNKEFCIYSKFVPNKTLDEVMKRDQSLSKKNKILTPTRLSIICYEIASAMKYLHQQKIVHRDLKPANILLDKDYHAVLADFGLSKFNKDGLIKSYKLGTPYFMAPELFEENKERTNKIDVYAFGVTILSLFSTNFRFFGKKPKNYDEYGDYIIGGNRFKIPAKVPEFYRSLITRCWADDPNERPSFEEIVKEMEQDDSFIFNGSDINAVHDFIINYKNTNDFSANVKTDDEEEECFEVTTEFNFNA</sequence>